<reference evidence="2" key="1">
    <citation type="journal article" date="2009" name="Rice">
        <title>De Novo Next Generation Sequencing of Plant Genomes.</title>
        <authorList>
            <person name="Rounsley S."/>
            <person name="Marri P.R."/>
            <person name="Yu Y."/>
            <person name="He R."/>
            <person name="Sisneros N."/>
            <person name="Goicoechea J.L."/>
            <person name="Lee S.J."/>
            <person name="Angelova A."/>
            <person name="Kudrna D."/>
            <person name="Luo M."/>
            <person name="Affourtit J."/>
            <person name="Desany B."/>
            <person name="Knight J."/>
            <person name="Niazi F."/>
            <person name="Egholm M."/>
            <person name="Wing R.A."/>
        </authorList>
    </citation>
    <scope>NUCLEOTIDE SEQUENCE [LARGE SCALE GENOMIC DNA]</scope>
    <source>
        <strain evidence="2">cv. IRGC 105608</strain>
    </source>
</reference>
<evidence type="ECO:0000313" key="2">
    <source>
        <dbReference type="EnsemblPlants" id="OBART09G02380.1"/>
    </source>
</evidence>
<protein>
    <submittedName>
        <fullName evidence="2">Uncharacterized protein</fullName>
    </submittedName>
</protein>
<sequence length="68" mass="7192">MIGRSRKTGGPMFAVAGGGRDKAEMETKEARERHKNRTDKRKAAAAAAAPAQQPPPIASSILIALFCT</sequence>
<feature type="region of interest" description="Disordered" evidence="1">
    <location>
        <begin position="1"/>
        <end position="54"/>
    </location>
</feature>
<accession>A0A0D3H475</accession>
<organism evidence="2">
    <name type="scientific">Oryza barthii</name>
    <dbReference type="NCBI Taxonomy" id="65489"/>
    <lineage>
        <taxon>Eukaryota</taxon>
        <taxon>Viridiplantae</taxon>
        <taxon>Streptophyta</taxon>
        <taxon>Embryophyta</taxon>
        <taxon>Tracheophyta</taxon>
        <taxon>Spermatophyta</taxon>
        <taxon>Magnoliopsida</taxon>
        <taxon>Liliopsida</taxon>
        <taxon>Poales</taxon>
        <taxon>Poaceae</taxon>
        <taxon>BOP clade</taxon>
        <taxon>Oryzoideae</taxon>
        <taxon>Oryzeae</taxon>
        <taxon>Oryzinae</taxon>
        <taxon>Oryza</taxon>
    </lineage>
</organism>
<evidence type="ECO:0000313" key="3">
    <source>
        <dbReference type="Proteomes" id="UP000026960"/>
    </source>
</evidence>
<reference evidence="2" key="2">
    <citation type="submission" date="2015-03" db="UniProtKB">
        <authorList>
            <consortium name="EnsemblPlants"/>
        </authorList>
    </citation>
    <scope>IDENTIFICATION</scope>
</reference>
<proteinExistence type="predicted"/>
<dbReference type="AlphaFoldDB" id="A0A0D3H475"/>
<keyword evidence="3" id="KW-1185">Reference proteome</keyword>
<dbReference type="PaxDb" id="65489-OBART09G02380.1"/>
<feature type="compositionally biased region" description="Basic and acidic residues" evidence="1">
    <location>
        <begin position="19"/>
        <end position="32"/>
    </location>
</feature>
<dbReference type="Gramene" id="OBART09G02380.1">
    <property type="protein sequence ID" value="OBART09G02380.1"/>
    <property type="gene ID" value="OBART09G02380"/>
</dbReference>
<dbReference type="EnsemblPlants" id="OBART09G02380.1">
    <property type="protein sequence ID" value="OBART09G02380.1"/>
    <property type="gene ID" value="OBART09G02380"/>
</dbReference>
<dbReference type="STRING" id="65489.A0A0D3H475"/>
<evidence type="ECO:0000256" key="1">
    <source>
        <dbReference type="SAM" id="MobiDB-lite"/>
    </source>
</evidence>
<name>A0A0D3H475_9ORYZ</name>
<dbReference type="Proteomes" id="UP000026960">
    <property type="component" value="Chromosome 9"/>
</dbReference>
<dbReference type="HOGENOM" id="CLU_2797974_0_0_1"/>